<evidence type="ECO:0000259" key="1">
    <source>
        <dbReference type="Pfam" id="PF24740"/>
    </source>
</evidence>
<gene>
    <name evidence="2" type="ORF">GCM10010449_06080</name>
</gene>
<dbReference type="EMBL" id="BAAAUG010000013">
    <property type="protein sequence ID" value="GAA3085111.1"/>
    <property type="molecule type" value="Genomic_DNA"/>
</dbReference>
<protein>
    <recommendedName>
        <fullName evidence="1">DUF7691 domain-containing protein</fullName>
    </recommendedName>
</protein>
<evidence type="ECO:0000313" key="2">
    <source>
        <dbReference type="EMBL" id="GAA3085111.1"/>
    </source>
</evidence>
<keyword evidence="3" id="KW-1185">Reference proteome</keyword>
<sequence length="218" mass="24121">MSRIISFSTADKSHIIGFLGAARHLTEEQQRIVPFISERARAAQAEVERQALGWGLTVPEALDHLLAGHASSTAVAAGNGYAAAMQVLIDSNSSDSLDLAVYSRPETFFDALDGELRRVGVSADLLPGQYVMGGLPQDFPFSLPLPEHAMENFGSWPLEKTGPAADAYRAVLERVEESFTYDLKLLIDRLDLEHENWQECSQDRDWYTQDTIFFSITG</sequence>
<dbReference type="Pfam" id="PF24740">
    <property type="entry name" value="DUF7691"/>
    <property type="match status" value="1"/>
</dbReference>
<organism evidence="2 3">
    <name type="scientific">Streptomyces rectiviolaceus</name>
    <dbReference type="NCBI Taxonomy" id="332591"/>
    <lineage>
        <taxon>Bacteria</taxon>
        <taxon>Bacillati</taxon>
        <taxon>Actinomycetota</taxon>
        <taxon>Actinomycetes</taxon>
        <taxon>Kitasatosporales</taxon>
        <taxon>Streptomycetaceae</taxon>
        <taxon>Streptomyces</taxon>
    </lineage>
</organism>
<accession>A0ABP6M731</accession>
<dbReference type="RefSeq" id="WP_344518740.1">
    <property type="nucleotide sequence ID" value="NZ_BAAAUG010000013.1"/>
</dbReference>
<comment type="caution">
    <text evidence="2">The sequence shown here is derived from an EMBL/GenBank/DDBJ whole genome shotgun (WGS) entry which is preliminary data.</text>
</comment>
<reference evidence="3" key="1">
    <citation type="journal article" date="2019" name="Int. J. Syst. Evol. Microbiol.">
        <title>The Global Catalogue of Microorganisms (GCM) 10K type strain sequencing project: providing services to taxonomists for standard genome sequencing and annotation.</title>
        <authorList>
            <consortium name="The Broad Institute Genomics Platform"/>
            <consortium name="The Broad Institute Genome Sequencing Center for Infectious Disease"/>
            <person name="Wu L."/>
            <person name="Ma J."/>
        </authorList>
    </citation>
    <scope>NUCLEOTIDE SEQUENCE [LARGE SCALE GENOMIC DNA]</scope>
    <source>
        <strain evidence="3">JCM 9092</strain>
    </source>
</reference>
<feature type="domain" description="DUF7691" evidence="1">
    <location>
        <begin position="1"/>
        <end position="215"/>
    </location>
</feature>
<evidence type="ECO:0000313" key="3">
    <source>
        <dbReference type="Proteomes" id="UP001501637"/>
    </source>
</evidence>
<proteinExistence type="predicted"/>
<dbReference type="Proteomes" id="UP001501637">
    <property type="component" value="Unassembled WGS sequence"/>
</dbReference>
<name>A0ABP6M731_9ACTN</name>
<dbReference type="InterPro" id="IPR056108">
    <property type="entry name" value="DUF7691"/>
</dbReference>